<protein>
    <recommendedName>
        <fullName evidence="1">Polysaccharide pyruvyl transferase domain-containing protein</fullName>
    </recommendedName>
</protein>
<evidence type="ECO:0000313" key="3">
    <source>
        <dbReference type="Proteomes" id="UP000230159"/>
    </source>
</evidence>
<reference evidence="2 3" key="1">
    <citation type="submission" date="2017-09" db="EMBL/GenBank/DDBJ databases">
        <title>Depth-based differentiation of microbial function through sediment-hosted aquifers and enrichment of novel symbionts in the deep terrestrial subsurface.</title>
        <authorList>
            <person name="Probst A.J."/>
            <person name="Ladd B."/>
            <person name="Jarett J.K."/>
            <person name="Geller-Mcgrath D.E."/>
            <person name="Sieber C.M."/>
            <person name="Emerson J.B."/>
            <person name="Anantharaman K."/>
            <person name="Thomas B.C."/>
            <person name="Malmstrom R."/>
            <person name="Stieglmeier M."/>
            <person name="Klingl A."/>
            <person name="Woyke T."/>
            <person name="Ryan C.M."/>
            <person name="Banfield J.F."/>
        </authorList>
    </citation>
    <scope>NUCLEOTIDE SEQUENCE [LARGE SCALE GENOMIC DNA]</scope>
    <source>
        <strain evidence="2">CG22_combo_CG10-13_8_21_14_all_39_9</strain>
    </source>
</reference>
<dbReference type="Proteomes" id="UP000230159">
    <property type="component" value="Unassembled WGS sequence"/>
</dbReference>
<feature type="non-terminal residue" evidence="2">
    <location>
        <position position="1"/>
    </location>
</feature>
<accession>A0A2H0D1B0</accession>
<sequence length="102" mass="11657">KQCGYIISMRLHGIIFAYLLRIPFISLAYDRKNDNFCRSVNYPSQMSFSSDHLNDIQPLINSIDTLLASGQSVYRNVMPVAKASKKVLDNFEQLSKLIQTKL</sequence>
<dbReference type="Pfam" id="PF04230">
    <property type="entry name" value="PS_pyruv_trans"/>
    <property type="match status" value="1"/>
</dbReference>
<dbReference type="EMBL" id="PCTN01000151">
    <property type="protein sequence ID" value="PIP75488.1"/>
    <property type="molecule type" value="Genomic_DNA"/>
</dbReference>
<comment type="caution">
    <text evidence="2">The sequence shown here is derived from an EMBL/GenBank/DDBJ whole genome shotgun (WGS) entry which is preliminary data.</text>
</comment>
<dbReference type="AlphaFoldDB" id="A0A2H0D1B0"/>
<gene>
    <name evidence="2" type="ORF">COW86_03475</name>
</gene>
<dbReference type="InterPro" id="IPR007345">
    <property type="entry name" value="Polysacch_pyruvyl_Trfase"/>
</dbReference>
<organism evidence="2 3">
    <name type="scientific">Candidatus Kuenenbacteria bacterium CG22_combo_CG10-13_8_21_14_all_39_9</name>
    <dbReference type="NCBI Taxonomy" id="1974621"/>
    <lineage>
        <taxon>Bacteria</taxon>
        <taxon>Candidatus Kueneniibacteriota</taxon>
    </lineage>
</organism>
<evidence type="ECO:0000313" key="2">
    <source>
        <dbReference type="EMBL" id="PIP75488.1"/>
    </source>
</evidence>
<proteinExistence type="predicted"/>
<feature type="domain" description="Polysaccharide pyruvyl transferase" evidence="1">
    <location>
        <begin position="1"/>
        <end position="30"/>
    </location>
</feature>
<evidence type="ECO:0000259" key="1">
    <source>
        <dbReference type="Pfam" id="PF04230"/>
    </source>
</evidence>
<name>A0A2H0D1B0_9BACT</name>